<protein>
    <submittedName>
        <fullName evidence="1">Uncharacterized protein</fullName>
    </submittedName>
</protein>
<evidence type="ECO:0000313" key="1">
    <source>
        <dbReference type="EMBL" id="GAT49564.1"/>
    </source>
</evidence>
<reference evidence="1" key="1">
    <citation type="submission" date="2014-09" db="EMBL/GenBank/DDBJ databases">
        <title>Genome sequence of the luminous mushroom Mycena chlorophos for searching fungal bioluminescence genes.</title>
        <authorList>
            <person name="Tanaka Y."/>
            <person name="Kasuga D."/>
            <person name="Oba Y."/>
            <person name="Hase S."/>
            <person name="Sato K."/>
            <person name="Oba Y."/>
            <person name="Sakakibara Y."/>
        </authorList>
    </citation>
    <scope>NUCLEOTIDE SEQUENCE</scope>
</reference>
<dbReference type="EMBL" id="DF845642">
    <property type="protein sequence ID" value="GAT49564.1"/>
    <property type="molecule type" value="Genomic_DNA"/>
</dbReference>
<accession>A0ABQ0LEJ2</accession>
<name>A0ABQ0LEJ2_MYCCL</name>
<sequence>MIHLAFEAIRRGPQGYYAQWTMERMIGLLGAEICQPSNPYANLSIRALLLAQVNALYAMAPHLDRKSRKAETLPRYAVDCGAGYVLLRRRDRRPITVQNKVYARAMRKQLDLPRGAIELKRWARVRLPNGQIARSVFAEEHISRRNIRVARMVKVEWEDDEGQTVTKIVEIDYYFQAKGTAFGVGNMWSDPDPELLRDSYGTVWSSSGSGGVLVFEIHYIKAVVAMVPWLVNGREESFLVEKPGLDIVTLSGYEEEDLEAEEQ</sequence>
<keyword evidence="2" id="KW-1185">Reference proteome</keyword>
<dbReference type="Proteomes" id="UP000815677">
    <property type="component" value="Unassembled WGS sequence"/>
</dbReference>
<organism evidence="1 2">
    <name type="scientific">Mycena chlorophos</name>
    <name type="common">Agaric fungus</name>
    <name type="synonym">Agaricus chlorophos</name>
    <dbReference type="NCBI Taxonomy" id="658473"/>
    <lineage>
        <taxon>Eukaryota</taxon>
        <taxon>Fungi</taxon>
        <taxon>Dikarya</taxon>
        <taxon>Basidiomycota</taxon>
        <taxon>Agaricomycotina</taxon>
        <taxon>Agaricomycetes</taxon>
        <taxon>Agaricomycetidae</taxon>
        <taxon>Agaricales</taxon>
        <taxon>Marasmiineae</taxon>
        <taxon>Mycenaceae</taxon>
        <taxon>Mycena</taxon>
    </lineage>
</organism>
<proteinExistence type="predicted"/>
<evidence type="ECO:0000313" key="2">
    <source>
        <dbReference type="Proteomes" id="UP000815677"/>
    </source>
</evidence>
<gene>
    <name evidence="1" type="ORF">MCHLO_06869</name>
</gene>